<comment type="caution">
    <text evidence="2">The sequence shown here is derived from an EMBL/GenBank/DDBJ whole genome shotgun (WGS) entry which is preliminary data.</text>
</comment>
<accession>H1SIZ9</accession>
<dbReference type="Gene3D" id="3.30.559.10">
    <property type="entry name" value="Chloramphenicol acetyltransferase-like domain"/>
    <property type="match status" value="1"/>
</dbReference>
<dbReference type="SUPFAM" id="SSF52777">
    <property type="entry name" value="CoA-dependent acyltransferases"/>
    <property type="match status" value="1"/>
</dbReference>
<dbReference type="AlphaFoldDB" id="H1SIZ9"/>
<dbReference type="Proteomes" id="UP000005808">
    <property type="component" value="Unassembled WGS sequence"/>
</dbReference>
<dbReference type="GO" id="GO:0003824">
    <property type="term" value="F:catalytic activity"/>
    <property type="evidence" value="ECO:0007669"/>
    <property type="project" value="InterPro"/>
</dbReference>
<feature type="domain" description="Condensation" evidence="1">
    <location>
        <begin position="7"/>
        <end position="111"/>
    </location>
</feature>
<sequence>MRVDVDGIDPSRFVAAWQAVLARHDSLHCGFLHREASPLQWVARDVALPMIVEDWAGRDASDIDAFAASQRAQGFDLRQPPLMRVALLRTGPDRHHLVWTVHHLLLDGWSTAQCPWACWPSGPWKWSSRCWRS</sequence>
<evidence type="ECO:0000313" key="2">
    <source>
        <dbReference type="EMBL" id="EHP37505.1"/>
    </source>
</evidence>
<name>H1SIZ9_9BURK</name>
<dbReference type="PANTHER" id="PTHR45527:SF1">
    <property type="entry name" value="FATTY ACID SYNTHASE"/>
    <property type="match status" value="1"/>
</dbReference>
<dbReference type="OrthoDB" id="9154499at2"/>
<evidence type="ECO:0000313" key="3">
    <source>
        <dbReference type="Proteomes" id="UP000005808"/>
    </source>
</evidence>
<dbReference type="GO" id="GO:0031177">
    <property type="term" value="F:phosphopantetheine binding"/>
    <property type="evidence" value="ECO:0007669"/>
    <property type="project" value="TreeGrafter"/>
</dbReference>
<proteinExistence type="predicted"/>
<protein>
    <submittedName>
        <fullName evidence="2">Non ribosomal peptide synthase</fullName>
    </submittedName>
</protein>
<dbReference type="GO" id="GO:0044550">
    <property type="term" value="P:secondary metabolite biosynthetic process"/>
    <property type="evidence" value="ECO:0007669"/>
    <property type="project" value="TreeGrafter"/>
</dbReference>
<dbReference type="GO" id="GO:0043041">
    <property type="term" value="P:amino acid activation for nonribosomal peptide biosynthetic process"/>
    <property type="evidence" value="ECO:0007669"/>
    <property type="project" value="TreeGrafter"/>
</dbReference>
<reference evidence="2 3" key="1">
    <citation type="journal article" date="2012" name="J. Bacteriol.">
        <title>De Novo Genome Project of Cupriavidus basilensis OR16.</title>
        <authorList>
            <person name="Cserhati M."/>
            <person name="Kriszt B."/>
            <person name="Szoboszlay S."/>
            <person name="Toth A."/>
            <person name="Szabo I."/>
            <person name="Tancsics A."/>
            <person name="Nagy I."/>
            <person name="Horvath B."/>
            <person name="Nagy I."/>
            <person name="Kukolya J."/>
        </authorList>
    </citation>
    <scope>NUCLEOTIDE SEQUENCE [LARGE SCALE GENOMIC DNA]</scope>
    <source>
        <strain evidence="2 3">OR16</strain>
    </source>
</reference>
<dbReference type="Pfam" id="PF00668">
    <property type="entry name" value="Condensation"/>
    <property type="match status" value="1"/>
</dbReference>
<gene>
    <name evidence="2" type="ORF">OR16_42438</name>
</gene>
<dbReference type="GO" id="GO:0005737">
    <property type="term" value="C:cytoplasm"/>
    <property type="evidence" value="ECO:0007669"/>
    <property type="project" value="TreeGrafter"/>
</dbReference>
<dbReference type="EMBL" id="AHJE01000324">
    <property type="protein sequence ID" value="EHP37505.1"/>
    <property type="molecule type" value="Genomic_DNA"/>
</dbReference>
<dbReference type="InterPro" id="IPR001242">
    <property type="entry name" value="Condensation_dom"/>
</dbReference>
<organism evidence="2 3">
    <name type="scientific">Cupriavidus basilensis OR16</name>
    <dbReference type="NCBI Taxonomy" id="1127483"/>
    <lineage>
        <taxon>Bacteria</taxon>
        <taxon>Pseudomonadati</taxon>
        <taxon>Pseudomonadota</taxon>
        <taxon>Betaproteobacteria</taxon>
        <taxon>Burkholderiales</taxon>
        <taxon>Burkholderiaceae</taxon>
        <taxon>Cupriavidus</taxon>
    </lineage>
</organism>
<dbReference type="InterPro" id="IPR023213">
    <property type="entry name" value="CAT-like_dom_sf"/>
</dbReference>
<dbReference type="PANTHER" id="PTHR45527">
    <property type="entry name" value="NONRIBOSOMAL PEPTIDE SYNTHETASE"/>
    <property type="match status" value="1"/>
</dbReference>
<evidence type="ECO:0000259" key="1">
    <source>
        <dbReference type="Pfam" id="PF00668"/>
    </source>
</evidence>